<keyword evidence="3" id="KW-1185">Reference proteome</keyword>
<proteinExistence type="predicted"/>
<dbReference type="Gene3D" id="3.10.450.50">
    <property type="match status" value="1"/>
</dbReference>
<evidence type="ECO:0000313" key="3">
    <source>
        <dbReference type="Proteomes" id="UP001157109"/>
    </source>
</evidence>
<dbReference type="InterPro" id="IPR032710">
    <property type="entry name" value="NTF2-like_dom_sf"/>
</dbReference>
<reference evidence="3" key="1">
    <citation type="journal article" date="2019" name="Int. J. Syst. Evol. Microbiol.">
        <title>The Global Catalogue of Microorganisms (GCM) 10K type strain sequencing project: providing services to taxonomists for standard genome sequencing and annotation.</title>
        <authorList>
            <consortium name="The Broad Institute Genomics Platform"/>
            <consortium name="The Broad Institute Genome Sequencing Center for Infectious Disease"/>
            <person name="Wu L."/>
            <person name="Ma J."/>
        </authorList>
    </citation>
    <scope>NUCLEOTIDE SEQUENCE [LARGE SCALE GENOMIC DNA]</scope>
    <source>
        <strain evidence="3">NBRC 105830</strain>
    </source>
</reference>
<protein>
    <recommendedName>
        <fullName evidence="1">DUF4440 domain-containing protein</fullName>
    </recommendedName>
</protein>
<name>A0ABQ6HJD1_9MICO</name>
<gene>
    <name evidence="2" type="ORF">GCM10025862_01730</name>
</gene>
<dbReference type="Pfam" id="PF14534">
    <property type="entry name" value="DUF4440"/>
    <property type="match status" value="1"/>
</dbReference>
<sequence>MSDLELVVEQELRLLDPEQAEHPERVRDLFHPYFSDFAVTGNVFDRDTVLTLALDESNAALTVDNIEAEQLADTVILVTYRSHRSDRQALRSSVWVLEDGRWLLRHHQATPTQQRSA</sequence>
<comment type="caution">
    <text evidence="2">The sequence shown here is derived from an EMBL/GenBank/DDBJ whole genome shotgun (WGS) entry which is preliminary data.</text>
</comment>
<dbReference type="InterPro" id="IPR027843">
    <property type="entry name" value="DUF4440"/>
</dbReference>
<dbReference type="RefSeq" id="WP_241443714.1">
    <property type="nucleotide sequence ID" value="NZ_BSUJ01000001.1"/>
</dbReference>
<evidence type="ECO:0000313" key="2">
    <source>
        <dbReference type="EMBL" id="GMA18152.1"/>
    </source>
</evidence>
<feature type="domain" description="DUF4440" evidence="1">
    <location>
        <begin position="8"/>
        <end position="104"/>
    </location>
</feature>
<dbReference type="EMBL" id="BSUJ01000001">
    <property type="protein sequence ID" value="GMA18152.1"/>
    <property type="molecule type" value="Genomic_DNA"/>
</dbReference>
<dbReference type="Proteomes" id="UP001157109">
    <property type="component" value="Unassembled WGS sequence"/>
</dbReference>
<dbReference type="SUPFAM" id="SSF54427">
    <property type="entry name" value="NTF2-like"/>
    <property type="match status" value="1"/>
</dbReference>
<organism evidence="2 3">
    <name type="scientific">Arsenicicoccus piscis</name>
    <dbReference type="NCBI Taxonomy" id="673954"/>
    <lineage>
        <taxon>Bacteria</taxon>
        <taxon>Bacillati</taxon>
        <taxon>Actinomycetota</taxon>
        <taxon>Actinomycetes</taxon>
        <taxon>Micrococcales</taxon>
        <taxon>Intrasporangiaceae</taxon>
        <taxon>Arsenicicoccus</taxon>
    </lineage>
</organism>
<evidence type="ECO:0000259" key="1">
    <source>
        <dbReference type="Pfam" id="PF14534"/>
    </source>
</evidence>
<accession>A0ABQ6HJD1</accession>